<dbReference type="AlphaFoldDB" id="A0A975IY53"/>
<name>A0A975IY53_9BACT</name>
<dbReference type="GO" id="GO:0009279">
    <property type="term" value="C:cell outer membrane"/>
    <property type="evidence" value="ECO:0007669"/>
    <property type="project" value="UniProtKB-SubCell"/>
</dbReference>
<keyword evidence="8" id="KW-0408">Iron</keyword>
<evidence type="ECO:0000256" key="16">
    <source>
        <dbReference type="SAM" id="MobiDB-lite"/>
    </source>
</evidence>
<dbReference type="Gene3D" id="2.40.170.20">
    <property type="entry name" value="TonB-dependent receptor, beta-barrel domain"/>
    <property type="match status" value="1"/>
</dbReference>
<evidence type="ECO:0000313" key="18">
    <source>
        <dbReference type="EMBL" id="QUE49877.1"/>
    </source>
</evidence>
<evidence type="ECO:0000256" key="14">
    <source>
        <dbReference type="PROSITE-ProRule" id="PRU01360"/>
    </source>
</evidence>
<evidence type="ECO:0000256" key="7">
    <source>
        <dbReference type="ARBA" id="ARBA00022729"/>
    </source>
</evidence>
<dbReference type="InterPro" id="IPR039426">
    <property type="entry name" value="TonB-dep_rcpt-like"/>
</dbReference>
<dbReference type="PROSITE" id="PS52016">
    <property type="entry name" value="TONB_DEPENDENT_REC_3"/>
    <property type="match status" value="1"/>
</dbReference>
<keyword evidence="6 14" id="KW-0812">Transmembrane</keyword>
<keyword evidence="10 15" id="KW-0798">TonB box</keyword>
<dbReference type="PROSITE" id="PS50172">
    <property type="entry name" value="BRCT"/>
    <property type="match status" value="1"/>
</dbReference>
<evidence type="ECO:0000256" key="10">
    <source>
        <dbReference type="ARBA" id="ARBA00023077"/>
    </source>
</evidence>
<dbReference type="GO" id="GO:0015344">
    <property type="term" value="F:siderophore uptake transmembrane transporter activity"/>
    <property type="evidence" value="ECO:0007669"/>
    <property type="project" value="TreeGrafter"/>
</dbReference>
<dbReference type="InterPro" id="IPR037066">
    <property type="entry name" value="Plug_dom_sf"/>
</dbReference>
<dbReference type="RefSeq" id="WP_211629966.1">
    <property type="nucleotide sequence ID" value="NZ_CP073100.1"/>
</dbReference>
<comment type="subcellular location">
    <subcellularLocation>
        <location evidence="1 14">Cell outer membrane</location>
        <topology evidence="1 14">Multi-pass membrane protein</topology>
    </subcellularLocation>
</comment>
<proteinExistence type="inferred from homology"/>
<dbReference type="GO" id="GO:0015891">
    <property type="term" value="P:siderophore transport"/>
    <property type="evidence" value="ECO:0007669"/>
    <property type="project" value="InterPro"/>
</dbReference>
<dbReference type="InterPro" id="IPR010105">
    <property type="entry name" value="TonB_sidphr_rcpt"/>
</dbReference>
<dbReference type="InterPro" id="IPR036942">
    <property type="entry name" value="Beta-barrel_TonB_sf"/>
</dbReference>
<organism evidence="18 19">
    <name type="scientific">Luteolibacter ambystomatis</name>
    <dbReference type="NCBI Taxonomy" id="2824561"/>
    <lineage>
        <taxon>Bacteria</taxon>
        <taxon>Pseudomonadati</taxon>
        <taxon>Verrucomicrobiota</taxon>
        <taxon>Verrucomicrobiia</taxon>
        <taxon>Verrucomicrobiales</taxon>
        <taxon>Verrucomicrobiaceae</taxon>
        <taxon>Luteolibacter</taxon>
    </lineage>
</organism>
<keyword evidence="19" id="KW-1185">Reference proteome</keyword>
<gene>
    <name evidence="18" type="ORF">KBB96_13475</name>
</gene>
<evidence type="ECO:0000256" key="3">
    <source>
        <dbReference type="ARBA" id="ARBA00022448"/>
    </source>
</evidence>
<dbReference type="InterPro" id="IPR001357">
    <property type="entry name" value="BRCT_dom"/>
</dbReference>
<evidence type="ECO:0000313" key="19">
    <source>
        <dbReference type="Proteomes" id="UP000676169"/>
    </source>
</evidence>
<evidence type="ECO:0000256" key="8">
    <source>
        <dbReference type="ARBA" id="ARBA00023004"/>
    </source>
</evidence>
<keyword evidence="3 14" id="KW-0813">Transport</keyword>
<evidence type="ECO:0000256" key="11">
    <source>
        <dbReference type="ARBA" id="ARBA00023136"/>
    </source>
</evidence>
<evidence type="ECO:0000256" key="2">
    <source>
        <dbReference type="ARBA" id="ARBA00009810"/>
    </source>
</evidence>
<dbReference type="InterPro" id="IPR012910">
    <property type="entry name" value="Plug_dom"/>
</dbReference>
<dbReference type="Gene3D" id="2.170.130.10">
    <property type="entry name" value="TonB-dependent receptor, plug domain"/>
    <property type="match status" value="1"/>
</dbReference>
<dbReference type="PANTHER" id="PTHR32552">
    <property type="entry name" value="FERRICHROME IRON RECEPTOR-RELATED"/>
    <property type="match status" value="1"/>
</dbReference>
<evidence type="ECO:0000256" key="6">
    <source>
        <dbReference type="ARBA" id="ARBA00022692"/>
    </source>
</evidence>
<evidence type="ECO:0000256" key="5">
    <source>
        <dbReference type="ARBA" id="ARBA00022496"/>
    </source>
</evidence>
<dbReference type="CDD" id="cd01347">
    <property type="entry name" value="ligand_gated_channel"/>
    <property type="match status" value="1"/>
</dbReference>
<keyword evidence="11 14" id="KW-0472">Membrane</keyword>
<dbReference type="NCBIfam" id="TIGR01783">
    <property type="entry name" value="TonB-siderophor"/>
    <property type="match status" value="1"/>
</dbReference>
<dbReference type="PANTHER" id="PTHR32552:SF89">
    <property type="entry name" value="CATECHOLATE SIDEROPHORE RECEPTOR FIU"/>
    <property type="match status" value="1"/>
</dbReference>
<evidence type="ECO:0000256" key="15">
    <source>
        <dbReference type="RuleBase" id="RU003357"/>
    </source>
</evidence>
<comment type="similarity">
    <text evidence="2 14 15">Belongs to the TonB-dependent receptor family.</text>
</comment>
<dbReference type="SUPFAM" id="SSF56935">
    <property type="entry name" value="Porins"/>
    <property type="match status" value="1"/>
</dbReference>
<keyword evidence="9" id="KW-0406">Ion transport</keyword>
<accession>A0A975IY53</accession>
<feature type="compositionally biased region" description="Basic and acidic residues" evidence="16">
    <location>
        <begin position="37"/>
        <end position="49"/>
    </location>
</feature>
<evidence type="ECO:0000256" key="13">
    <source>
        <dbReference type="ARBA" id="ARBA00023237"/>
    </source>
</evidence>
<dbReference type="Pfam" id="PF07715">
    <property type="entry name" value="Plug"/>
    <property type="match status" value="1"/>
</dbReference>
<reference evidence="18" key="1">
    <citation type="submission" date="2021-04" db="EMBL/GenBank/DDBJ databases">
        <title>Luteolibacter sp. 32A isolated from the skin of an Anderson's salamander (Ambystoma andersonii).</title>
        <authorList>
            <person name="Spergser J."/>
            <person name="Busse H.-J."/>
        </authorList>
    </citation>
    <scope>NUCLEOTIDE SEQUENCE</scope>
    <source>
        <strain evidence="18">32A</strain>
    </source>
</reference>
<dbReference type="InterPro" id="IPR000531">
    <property type="entry name" value="Beta-barrel_TonB"/>
</dbReference>
<keyword evidence="12 18" id="KW-0675">Receptor</keyword>
<dbReference type="Pfam" id="PF00593">
    <property type="entry name" value="TonB_dep_Rec_b-barrel"/>
    <property type="match status" value="1"/>
</dbReference>
<keyword evidence="5" id="KW-0410">Iron transport</keyword>
<evidence type="ECO:0000256" key="1">
    <source>
        <dbReference type="ARBA" id="ARBA00004571"/>
    </source>
</evidence>
<dbReference type="KEGG" id="lamb:KBB96_13475"/>
<dbReference type="Proteomes" id="UP000676169">
    <property type="component" value="Chromosome"/>
</dbReference>
<evidence type="ECO:0000259" key="17">
    <source>
        <dbReference type="PROSITE" id="PS50172"/>
    </source>
</evidence>
<keyword evidence="7" id="KW-0732">Signal</keyword>
<sequence length="742" mass="80543">MKPKHALLKTAVSTREMVAMTALLTAGYAAAEASPAKPKEDPKKKKDGEESQQNLGDMLVEAVRQSLYRPENVTSQKYTVPLRDVPQTVTVVPKKVIEEQGATTLTEVLRNVPGISIQAGEGGGASSTAGDMFNMRGFNASNSIFVDGVRDDGLVSRDTFNLEAVEAFLGPTGSDVGRGTASGYINMATKSPKLENLYAGSASVASGERFRATADVNQNIGTSLGLGSDDWLSHAALRVNGLYQTGGVAGRDIVERNTYSIAPSLAFGLGTDTRLILQAQYLKQDNIPDYGVPARNGYALPTVDPEWYYGSIYDRDDVTQKSFTARLEHDFNENLQLRTQVRYSENERFAVITSPGYNVANNWITRSRQGNERNNEIFSSQTSLTAKFNTGPLEHAVVGGFEYTYDSQTAPGLTGLGTGPTVPFPFVPNPNFPITGANLAYTGFGSIGSTDTFGLFLFDTIKWGEHWQLSGGIRADTYETRFHSTTATTNVYAMADDTLFSGKVALTYKPVKEGSIYLGYGTTQTPPGTANFTLSTSPTNQNNPNLDPQESQNIELGAKWDFFKSALTVNAAVFHTENTNVIYVSDPGPPQVFSVDGGQEINGATFGVAGKITENWSIIANAAFLDAKLDQPGNANDGKDLTLTPEFSGSIWTTYKLPYNFTIAAGPRYQESVFINAGNTIKVPSYAVLDAMVQYDVNENVTLRLNVYNLLDREYRASINNNGQRYNPGAPLSAMFTTEFKF</sequence>
<evidence type="ECO:0000256" key="4">
    <source>
        <dbReference type="ARBA" id="ARBA00022452"/>
    </source>
</evidence>
<evidence type="ECO:0000256" key="12">
    <source>
        <dbReference type="ARBA" id="ARBA00023170"/>
    </source>
</evidence>
<protein>
    <submittedName>
        <fullName evidence="18">TonB-dependent siderophore receptor</fullName>
    </submittedName>
</protein>
<dbReference type="EMBL" id="CP073100">
    <property type="protein sequence ID" value="QUE49877.1"/>
    <property type="molecule type" value="Genomic_DNA"/>
</dbReference>
<dbReference type="GO" id="GO:0038023">
    <property type="term" value="F:signaling receptor activity"/>
    <property type="evidence" value="ECO:0007669"/>
    <property type="project" value="InterPro"/>
</dbReference>
<keyword evidence="13 14" id="KW-0998">Cell outer membrane</keyword>
<feature type="region of interest" description="Disordered" evidence="16">
    <location>
        <begin position="30"/>
        <end position="53"/>
    </location>
</feature>
<keyword evidence="4 14" id="KW-1134">Transmembrane beta strand</keyword>
<feature type="domain" description="BRCT" evidence="17">
    <location>
        <begin position="242"/>
        <end position="325"/>
    </location>
</feature>
<evidence type="ECO:0000256" key="9">
    <source>
        <dbReference type="ARBA" id="ARBA00023065"/>
    </source>
</evidence>